<gene>
    <name evidence="1" type="ORF">NCAV_1431</name>
</gene>
<name>A0A2K5ASI4_9ARCH</name>
<dbReference type="Proteomes" id="UP000236248">
    <property type="component" value="Chromosome NCAV"/>
</dbReference>
<dbReference type="GeneID" id="41595427"/>
<organism evidence="1 2">
    <name type="scientific">Candidatus Nitrosocaldus cavascurensis</name>
    <dbReference type="NCBI Taxonomy" id="2058097"/>
    <lineage>
        <taxon>Archaea</taxon>
        <taxon>Nitrososphaerota</taxon>
        <taxon>Nitrososphaeria</taxon>
        <taxon>Candidatus Nitrosocaldales</taxon>
        <taxon>Candidatus Nitrosocaldaceae</taxon>
        <taxon>Candidatus Nitrosocaldus</taxon>
    </lineage>
</organism>
<dbReference type="KEGG" id="ncv:NCAV_1431"/>
<reference evidence="2" key="1">
    <citation type="submission" date="2018-01" db="EMBL/GenBank/DDBJ databases">
        <authorList>
            <person name="Kerou L M."/>
        </authorList>
    </citation>
    <scope>NUCLEOTIDE SEQUENCE [LARGE SCALE GENOMIC DNA]</scope>
    <source>
        <strain evidence="2">SCU2</strain>
    </source>
</reference>
<evidence type="ECO:0000313" key="1">
    <source>
        <dbReference type="EMBL" id="SPC34597.1"/>
    </source>
</evidence>
<proteinExistence type="predicted"/>
<protein>
    <recommendedName>
        <fullName evidence="3">SMODS-associated and fused to various effectors domain-containing protein</fullName>
    </recommendedName>
</protein>
<evidence type="ECO:0008006" key="3">
    <source>
        <dbReference type="Google" id="ProtNLM"/>
    </source>
</evidence>
<evidence type="ECO:0000313" key="2">
    <source>
        <dbReference type="Proteomes" id="UP000236248"/>
    </source>
</evidence>
<keyword evidence="2" id="KW-1185">Reference proteome</keyword>
<dbReference type="AlphaFoldDB" id="A0A2K5ASI4"/>
<sequence length="119" mass="13268">MAKIIVIEIGKSVVGAVIKHLGRPYAVVSYPREVHINEFKKIVKEAYQKINDALSSNEYSSEGNSSDSDNEVWLILSGPLALIFQLGQVVGEMDNVKILQYYNGEYHIVPSISKDELSK</sequence>
<accession>A0A2K5ASI4</accession>
<dbReference type="RefSeq" id="WP_103286776.1">
    <property type="nucleotide sequence ID" value="NZ_LT981265.1"/>
</dbReference>
<dbReference type="EMBL" id="LT981265">
    <property type="protein sequence ID" value="SPC34597.1"/>
    <property type="molecule type" value="Genomic_DNA"/>
</dbReference>